<dbReference type="InterPro" id="IPR053208">
    <property type="entry name" value="GMC_Oxidoreductase_CD"/>
</dbReference>
<protein>
    <recommendedName>
        <fullName evidence="1">Cellobiose dehydrogenase-like cytochrome domain-containing protein</fullName>
    </recommendedName>
</protein>
<comment type="caution">
    <text evidence="2">The sequence shown here is derived from an EMBL/GenBank/DDBJ whole genome shotgun (WGS) entry which is preliminary data.</text>
</comment>
<evidence type="ECO:0000313" key="2">
    <source>
        <dbReference type="EMBL" id="KAG9237763.1"/>
    </source>
</evidence>
<dbReference type="PANTHER" id="PTHR47190:SF1">
    <property type="entry name" value="GLUCOSE-METHANOL-CHOLINE OXIDOREDUCTASE N-TERMINAL DOMAIN-CONTAINING PROTEIN"/>
    <property type="match status" value="1"/>
</dbReference>
<feature type="domain" description="Cellobiose dehydrogenase-like cytochrome" evidence="1">
    <location>
        <begin position="70"/>
        <end position="240"/>
    </location>
</feature>
<keyword evidence="3" id="KW-1185">Reference proteome</keyword>
<dbReference type="OrthoDB" id="413885at2759"/>
<evidence type="ECO:0000259" key="1">
    <source>
        <dbReference type="Pfam" id="PF16010"/>
    </source>
</evidence>
<dbReference type="InterPro" id="IPR015920">
    <property type="entry name" value="Cellobiose_DH-like_cyt"/>
</dbReference>
<dbReference type="PANTHER" id="PTHR47190">
    <property type="entry name" value="DEHYDROGENASE, PUTATIVE-RELATED"/>
    <property type="match status" value="1"/>
</dbReference>
<dbReference type="SUPFAM" id="SSF49344">
    <property type="entry name" value="CBD9-like"/>
    <property type="match status" value="1"/>
</dbReference>
<dbReference type="Pfam" id="PF16010">
    <property type="entry name" value="CDH-cyt"/>
    <property type="match status" value="1"/>
</dbReference>
<organism evidence="2 3">
    <name type="scientific">Amylocarpus encephaloides</name>
    <dbReference type="NCBI Taxonomy" id="45428"/>
    <lineage>
        <taxon>Eukaryota</taxon>
        <taxon>Fungi</taxon>
        <taxon>Dikarya</taxon>
        <taxon>Ascomycota</taxon>
        <taxon>Pezizomycotina</taxon>
        <taxon>Leotiomycetes</taxon>
        <taxon>Helotiales</taxon>
        <taxon>Helotiales incertae sedis</taxon>
        <taxon>Amylocarpus</taxon>
    </lineage>
</organism>
<dbReference type="CDD" id="cd09630">
    <property type="entry name" value="CDH_like_cytochrome"/>
    <property type="match status" value="1"/>
</dbReference>
<name>A0A9P8C8E7_9HELO</name>
<evidence type="ECO:0000313" key="3">
    <source>
        <dbReference type="Proteomes" id="UP000824998"/>
    </source>
</evidence>
<gene>
    <name evidence="2" type="ORF">BJ875DRAFT_480952</name>
</gene>
<sequence length="262" mass="27447">MFTILLKIPSSGPGKSLLAIQWHSENRGDTYSHDLSELNFVLLLASNTMLLSTILPVALSLGVGAQQVAYTEKGSGITVQAFSNANLVFGIALPPEPTTDFIGVVVGKGSGYVGISLNGPMTQNSLLLATWPNGKALMSSFRKTSSYGSPPVANGPFTVVPIANGTYTNTTHFVSTFICKNCILADGTTFGSADTTNAIGWAFSTAAPKTKASASTAFSKHQSQGNYQADLTTARTADYAKWAAYAPNATMLTGKRGEAFKG</sequence>
<dbReference type="EMBL" id="MU251380">
    <property type="protein sequence ID" value="KAG9237763.1"/>
    <property type="molecule type" value="Genomic_DNA"/>
</dbReference>
<dbReference type="AlphaFoldDB" id="A0A9P8C8E7"/>
<accession>A0A9P8C8E7</accession>
<reference evidence="2" key="1">
    <citation type="journal article" date="2021" name="IMA Fungus">
        <title>Genomic characterization of three marine fungi, including Emericellopsis atlantica sp. nov. with signatures of a generalist lifestyle and marine biomass degradation.</title>
        <authorList>
            <person name="Hagestad O.C."/>
            <person name="Hou L."/>
            <person name="Andersen J.H."/>
            <person name="Hansen E.H."/>
            <person name="Altermark B."/>
            <person name="Li C."/>
            <person name="Kuhnert E."/>
            <person name="Cox R.J."/>
            <person name="Crous P.W."/>
            <person name="Spatafora J.W."/>
            <person name="Lail K."/>
            <person name="Amirebrahimi M."/>
            <person name="Lipzen A."/>
            <person name="Pangilinan J."/>
            <person name="Andreopoulos W."/>
            <person name="Hayes R.D."/>
            <person name="Ng V."/>
            <person name="Grigoriev I.V."/>
            <person name="Jackson S.A."/>
            <person name="Sutton T.D.S."/>
            <person name="Dobson A.D.W."/>
            <person name="Rama T."/>
        </authorList>
    </citation>
    <scope>NUCLEOTIDE SEQUENCE</scope>
    <source>
        <strain evidence="2">TRa018bII</strain>
    </source>
</reference>
<dbReference type="Gene3D" id="2.60.40.1210">
    <property type="entry name" value="Cellobiose dehydrogenase, cytochrome domain"/>
    <property type="match status" value="1"/>
</dbReference>
<proteinExistence type="predicted"/>
<dbReference type="Proteomes" id="UP000824998">
    <property type="component" value="Unassembled WGS sequence"/>
</dbReference>